<dbReference type="Gene3D" id="3.30.750.44">
    <property type="match status" value="1"/>
</dbReference>
<dbReference type="Gene3D" id="2.30.42.10">
    <property type="match status" value="1"/>
</dbReference>
<keyword evidence="4 5" id="KW-0720">Serine protease</keyword>
<gene>
    <name evidence="8" type="ORF">GCM10022278_34340</name>
</gene>
<dbReference type="CDD" id="cd07560">
    <property type="entry name" value="Peptidase_S41_CPP"/>
    <property type="match status" value="1"/>
</dbReference>
<organism evidence="8 9">
    <name type="scientific">Allohahella marinimesophila</name>
    <dbReference type="NCBI Taxonomy" id="1054972"/>
    <lineage>
        <taxon>Bacteria</taxon>
        <taxon>Pseudomonadati</taxon>
        <taxon>Pseudomonadota</taxon>
        <taxon>Gammaproteobacteria</taxon>
        <taxon>Oceanospirillales</taxon>
        <taxon>Hahellaceae</taxon>
        <taxon>Allohahella</taxon>
    </lineage>
</organism>
<name>A0ABP7Q131_9GAMM</name>
<keyword evidence="2 5" id="KW-0645">Protease</keyword>
<evidence type="ECO:0000313" key="8">
    <source>
        <dbReference type="EMBL" id="GAA3974411.1"/>
    </source>
</evidence>
<keyword evidence="9" id="KW-1185">Reference proteome</keyword>
<keyword evidence="6" id="KW-0732">Signal</keyword>
<dbReference type="InterPro" id="IPR036034">
    <property type="entry name" value="PDZ_sf"/>
</dbReference>
<proteinExistence type="inferred from homology"/>
<dbReference type="Pfam" id="PF22694">
    <property type="entry name" value="CtpB_N-like"/>
    <property type="match status" value="1"/>
</dbReference>
<evidence type="ECO:0000313" key="9">
    <source>
        <dbReference type="Proteomes" id="UP001501337"/>
    </source>
</evidence>
<dbReference type="InterPro" id="IPR001478">
    <property type="entry name" value="PDZ"/>
</dbReference>
<dbReference type="RefSeq" id="WP_344808685.1">
    <property type="nucleotide sequence ID" value="NZ_BAABBO010000018.1"/>
</dbReference>
<evidence type="ECO:0000256" key="4">
    <source>
        <dbReference type="ARBA" id="ARBA00022825"/>
    </source>
</evidence>
<dbReference type="SUPFAM" id="SSF50156">
    <property type="entry name" value="PDZ domain-like"/>
    <property type="match status" value="1"/>
</dbReference>
<dbReference type="PANTHER" id="PTHR32060:SF30">
    <property type="entry name" value="CARBOXY-TERMINAL PROCESSING PROTEASE CTPA"/>
    <property type="match status" value="1"/>
</dbReference>
<sequence>MHFVQRVMAARRSSRTIFPWLFSAALCLLPVAHAADEESDAAEVPAAEAPAADDALTVESVPSAVPVDDIRKFAEVFDRIKKTYVEEVDDATLLNSAIRGMLSGLDPHSAYLEPSAFESLQESTTGEFGGLGIEVGMEDGFIKVITPIDDTPAQKAGVEAGDLIIKLDDKSVKGMTLDQAVDAMRGPPGSEVTLTIVRDGEEGPLEIAVERAVISVNSVKRMLLGGGVGYIRITQFQAQTGSDFTKAVQRLKKALGDDNELKGLVLDLRNNPGGVLQAAVEVSDALLEDGLIVYTDGRIRSSKLRFNATPGDILEGVPVVVLINGGSASASEIVAGALQDNRRAIILGTDTFGKGSVQTVLQLDDTHGLKLTTARYYTPSGRSIQALGIEPDILVNRAKVTELQSSPIFKEADLAGHLVNGGSKKGKGSVMSEEDIKVASEMISKDFQLREGLNVLRGLSILK</sequence>
<comment type="similarity">
    <text evidence="1 5">Belongs to the peptidase S41A family.</text>
</comment>
<accession>A0ABP7Q131</accession>
<dbReference type="Pfam" id="PF17820">
    <property type="entry name" value="PDZ_6"/>
    <property type="match status" value="1"/>
</dbReference>
<reference evidence="9" key="1">
    <citation type="journal article" date="2019" name="Int. J. Syst. Evol. Microbiol.">
        <title>The Global Catalogue of Microorganisms (GCM) 10K type strain sequencing project: providing services to taxonomists for standard genome sequencing and annotation.</title>
        <authorList>
            <consortium name="The Broad Institute Genomics Platform"/>
            <consortium name="The Broad Institute Genome Sequencing Center for Infectious Disease"/>
            <person name="Wu L."/>
            <person name="Ma J."/>
        </authorList>
    </citation>
    <scope>NUCLEOTIDE SEQUENCE [LARGE SCALE GENOMIC DNA]</scope>
    <source>
        <strain evidence="9">JCM 17555</strain>
    </source>
</reference>
<dbReference type="InterPro" id="IPR004447">
    <property type="entry name" value="Peptidase_S41A"/>
</dbReference>
<dbReference type="InterPro" id="IPR005151">
    <property type="entry name" value="Tail-specific_protease"/>
</dbReference>
<evidence type="ECO:0000256" key="1">
    <source>
        <dbReference type="ARBA" id="ARBA00009179"/>
    </source>
</evidence>
<evidence type="ECO:0000259" key="7">
    <source>
        <dbReference type="PROSITE" id="PS50106"/>
    </source>
</evidence>
<dbReference type="InterPro" id="IPR029045">
    <property type="entry name" value="ClpP/crotonase-like_dom_sf"/>
</dbReference>
<keyword evidence="3 5" id="KW-0378">Hydrolase</keyword>
<dbReference type="PANTHER" id="PTHR32060">
    <property type="entry name" value="TAIL-SPECIFIC PROTEASE"/>
    <property type="match status" value="1"/>
</dbReference>
<dbReference type="EMBL" id="BAABBO010000018">
    <property type="protein sequence ID" value="GAA3974411.1"/>
    <property type="molecule type" value="Genomic_DNA"/>
</dbReference>
<evidence type="ECO:0000256" key="2">
    <source>
        <dbReference type="ARBA" id="ARBA00022670"/>
    </source>
</evidence>
<dbReference type="PROSITE" id="PS50106">
    <property type="entry name" value="PDZ"/>
    <property type="match status" value="1"/>
</dbReference>
<feature type="signal peptide" evidence="6">
    <location>
        <begin position="1"/>
        <end position="34"/>
    </location>
</feature>
<evidence type="ECO:0000256" key="6">
    <source>
        <dbReference type="SAM" id="SignalP"/>
    </source>
</evidence>
<dbReference type="Gene3D" id="3.90.226.10">
    <property type="entry name" value="2-enoyl-CoA Hydratase, Chain A, domain 1"/>
    <property type="match status" value="1"/>
</dbReference>
<feature type="chain" id="PRO_5046498087" evidence="6">
    <location>
        <begin position="35"/>
        <end position="463"/>
    </location>
</feature>
<dbReference type="SMART" id="SM00245">
    <property type="entry name" value="TSPc"/>
    <property type="match status" value="1"/>
</dbReference>
<evidence type="ECO:0000256" key="5">
    <source>
        <dbReference type="RuleBase" id="RU004404"/>
    </source>
</evidence>
<evidence type="ECO:0000256" key="3">
    <source>
        <dbReference type="ARBA" id="ARBA00022801"/>
    </source>
</evidence>
<dbReference type="CDD" id="cd06782">
    <property type="entry name" value="cpPDZ_CPP-like"/>
    <property type="match status" value="1"/>
</dbReference>
<dbReference type="NCBIfam" id="TIGR00225">
    <property type="entry name" value="prc"/>
    <property type="match status" value="1"/>
</dbReference>
<feature type="domain" description="PDZ" evidence="7">
    <location>
        <begin position="117"/>
        <end position="185"/>
    </location>
</feature>
<dbReference type="Proteomes" id="UP001501337">
    <property type="component" value="Unassembled WGS sequence"/>
</dbReference>
<dbReference type="InterPro" id="IPR041489">
    <property type="entry name" value="PDZ_6"/>
</dbReference>
<comment type="caution">
    <text evidence="8">The sequence shown here is derived from an EMBL/GenBank/DDBJ whole genome shotgun (WGS) entry which is preliminary data.</text>
</comment>
<dbReference type="SMART" id="SM00228">
    <property type="entry name" value="PDZ"/>
    <property type="match status" value="1"/>
</dbReference>
<protein>
    <submittedName>
        <fullName evidence="8">S41 family peptidase</fullName>
    </submittedName>
</protein>
<dbReference type="InterPro" id="IPR055210">
    <property type="entry name" value="CtpA/B_N"/>
</dbReference>
<dbReference type="SUPFAM" id="SSF52096">
    <property type="entry name" value="ClpP/crotonase"/>
    <property type="match status" value="1"/>
</dbReference>
<dbReference type="Pfam" id="PF03572">
    <property type="entry name" value="Peptidase_S41"/>
    <property type="match status" value="1"/>
</dbReference>